<sequence length="340" mass="40560">IQNEYEVCILNTGLDMNKIIKPEISRHNANINYINRSVLFMVLNKSYPNIIKLNKSILRKSDVILTASYGIPRDLLKNNIRGKFVIFTRHGTGDGKFSFNKSLFEYDCVFIPSKKMYDQFREMSILDNLKNYLQIDYCKFDYLFYYPEKNLKNFNNNLPIILYNPHYNKKISSFYKDAENIVNAILESKKYNIILSPHPLVNKWHFFDRIKLHFPKSERLYKDWSSIHKVNFDYMKIADIYLGDVSSSIYEWLYFDKPMIFYNSHNIVWKNNPYYRFWNLGNIAANPEELLVYLDKSINISDSFAKIRKETKEYVFGDIDGKASYRTAAKLYNYLREKII</sequence>
<evidence type="ECO:0000313" key="1">
    <source>
        <dbReference type="EMBL" id="KKK54140.1"/>
    </source>
</evidence>
<name>A0A0F8X026_9ZZZZ</name>
<dbReference type="SUPFAM" id="SSF53756">
    <property type="entry name" value="UDP-Glycosyltransferase/glycogen phosphorylase"/>
    <property type="match status" value="1"/>
</dbReference>
<evidence type="ECO:0008006" key="2">
    <source>
        <dbReference type="Google" id="ProtNLM"/>
    </source>
</evidence>
<reference evidence="1" key="1">
    <citation type="journal article" date="2015" name="Nature">
        <title>Complex archaea that bridge the gap between prokaryotes and eukaryotes.</title>
        <authorList>
            <person name="Spang A."/>
            <person name="Saw J.H."/>
            <person name="Jorgensen S.L."/>
            <person name="Zaremba-Niedzwiedzka K."/>
            <person name="Martijn J."/>
            <person name="Lind A.E."/>
            <person name="van Eijk R."/>
            <person name="Schleper C."/>
            <person name="Guy L."/>
            <person name="Ettema T.J."/>
        </authorList>
    </citation>
    <scope>NUCLEOTIDE SEQUENCE</scope>
</reference>
<organism evidence="1">
    <name type="scientific">marine sediment metagenome</name>
    <dbReference type="NCBI Taxonomy" id="412755"/>
    <lineage>
        <taxon>unclassified sequences</taxon>
        <taxon>metagenomes</taxon>
        <taxon>ecological metagenomes</taxon>
    </lineage>
</organism>
<dbReference type="EMBL" id="LAZR01066151">
    <property type="protein sequence ID" value="KKK54140.1"/>
    <property type="molecule type" value="Genomic_DNA"/>
</dbReference>
<dbReference type="InterPro" id="IPR043148">
    <property type="entry name" value="TagF_C"/>
</dbReference>
<dbReference type="InterPro" id="IPR007554">
    <property type="entry name" value="Glycerophosphate_synth"/>
</dbReference>
<accession>A0A0F8X026</accession>
<feature type="non-terminal residue" evidence="1">
    <location>
        <position position="1"/>
    </location>
</feature>
<dbReference type="GO" id="GO:0016020">
    <property type="term" value="C:membrane"/>
    <property type="evidence" value="ECO:0007669"/>
    <property type="project" value="InterPro"/>
</dbReference>
<comment type="caution">
    <text evidence="1">The sequence shown here is derived from an EMBL/GenBank/DDBJ whole genome shotgun (WGS) entry which is preliminary data.</text>
</comment>
<proteinExistence type="predicted"/>
<dbReference type="AlphaFoldDB" id="A0A0F8X026"/>
<gene>
    <name evidence="1" type="ORF">LCGC14_3087740</name>
</gene>
<protein>
    <recommendedName>
        <fullName evidence="2">CDP-glycerol:poly(Glycerophosphate) glycerophosphotransferase</fullName>
    </recommendedName>
</protein>
<dbReference type="Pfam" id="PF04464">
    <property type="entry name" value="Glyphos_transf"/>
    <property type="match status" value="1"/>
</dbReference>
<dbReference type="GO" id="GO:0047355">
    <property type="term" value="F:CDP-glycerol glycerophosphotransferase activity"/>
    <property type="evidence" value="ECO:0007669"/>
    <property type="project" value="InterPro"/>
</dbReference>
<dbReference type="Gene3D" id="3.40.50.12580">
    <property type="match status" value="1"/>
</dbReference>